<feature type="domain" description="PLD phosphodiesterase" evidence="1">
    <location>
        <begin position="181"/>
        <end position="208"/>
    </location>
</feature>
<dbReference type="Proteomes" id="UP000487350">
    <property type="component" value="Unassembled WGS sequence"/>
</dbReference>
<evidence type="ECO:0000313" key="3">
    <source>
        <dbReference type="Proteomes" id="UP000487350"/>
    </source>
</evidence>
<comment type="caution">
    <text evidence="2">The sequence shown here is derived from an EMBL/GenBank/DDBJ whole genome shotgun (WGS) entry which is preliminary data.</text>
</comment>
<protein>
    <submittedName>
        <fullName evidence="2">Phospholipase D family protein</fullName>
    </submittedName>
</protein>
<keyword evidence="3" id="KW-1185">Reference proteome</keyword>
<dbReference type="EMBL" id="WJBU01000024">
    <property type="protein sequence ID" value="MRD49400.1"/>
    <property type="molecule type" value="Genomic_DNA"/>
</dbReference>
<feature type="domain" description="PLD phosphodiesterase" evidence="1">
    <location>
        <begin position="448"/>
        <end position="475"/>
    </location>
</feature>
<dbReference type="GO" id="GO:0030572">
    <property type="term" value="F:phosphatidyltransferase activity"/>
    <property type="evidence" value="ECO:0007669"/>
    <property type="project" value="UniProtKB-ARBA"/>
</dbReference>
<accession>A0A844AXX7</accession>
<dbReference type="CDD" id="cd09113">
    <property type="entry name" value="PLDc_ymdC_like_2"/>
    <property type="match status" value="1"/>
</dbReference>
<dbReference type="GO" id="GO:0032049">
    <property type="term" value="P:cardiolipin biosynthetic process"/>
    <property type="evidence" value="ECO:0007669"/>
    <property type="project" value="UniProtKB-ARBA"/>
</dbReference>
<dbReference type="Pfam" id="PF13091">
    <property type="entry name" value="PLDc_2"/>
    <property type="match status" value="2"/>
</dbReference>
<reference evidence="2 3" key="1">
    <citation type="submission" date="2019-11" db="EMBL/GenBank/DDBJ databases">
        <title>Caenimonas koreensis gen. nov., sp. nov., isolated from activated sludge.</title>
        <authorList>
            <person name="Seung H.R."/>
        </authorList>
    </citation>
    <scope>NUCLEOTIDE SEQUENCE [LARGE SCALE GENOMIC DNA]</scope>
    <source>
        <strain evidence="2 3">EMB320</strain>
    </source>
</reference>
<dbReference type="SMART" id="SM00155">
    <property type="entry name" value="PLDc"/>
    <property type="match status" value="2"/>
</dbReference>
<dbReference type="InterPro" id="IPR025202">
    <property type="entry name" value="PLD-like_dom"/>
</dbReference>
<dbReference type="InterPro" id="IPR001736">
    <property type="entry name" value="PLipase_D/transphosphatidylase"/>
</dbReference>
<proteinExistence type="predicted"/>
<dbReference type="PROSITE" id="PS50035">
    <property type="entry name" value="PLD"/>
    <property type="match status" value="2"/>
</dbReference>
<dbReference type="PANTHER" id="PTHR21248:SF12">
    <property type="entry name" value="CARDIOLIPIN SYNTHASE C"/>
    <property type="match status" value="1"/>
</dbReference>
<evidence type="ECO:0000259" key="1">
    <source>
        <dbReference type="PROSITE" id="PS50035"/>
    </source>
</evidence>
<dbReference type="CDD" id="cd09111">
    <property type="entry name" value="PLDc_ymdC_like_1"/>
    <property type="match status" value="1"/>
</dbReference>
<dbReference type="PANTHER" id="PTHR21248">
    <property type="entry name" value="CARDIOLIPIN SYNTHASE"/>
    <property type="match status" value="1"/>
</dbReference>
<organism evidence="2 3">
    <name type="scientific">Caenimonas koreensis DSM 17982</name>
    <dbReference type="NCBI Taxonomy" id="1121255"/>
    <lineage>
        <taxon>Bacteria</taxon>
        <taxon>Pseudomonadati</taxon>
        <taxon>Pseudomonadota</taxon>
        <taxon>Betaproteobacteria</taxon>
        <taxon>Burkholderiales</taxon>
        <taxon>Comamonadaceae</taxon>
        <taxon>Caenimonas</taxon>
    </lineage>
</organism>
<dbReference type="AlphaFoldDB" id="A0A844AXX7"/>
<dbReference type="Gene3D" id="3.30.870.10">
    <property type="entry name" value="Endonuclease Chain A"/>
    <property type="match status" value="2"/>
</dbReference>
<dbReference type="OrthoDB" id="9814092at2"/>
<dbReference type="SUPFAM" id="SSF56024">
    <property type="entry name" value="Phospholipase D/nuclease"/>
    <property type="match status" value="2"/>
</dbReference>
<name>A0A844AXX7_9BURK</name>
<gene>
    <name evidence="2" type="ORF">GHT07_19180</name>
</gene>
<sequence length="556" mass="59266">MQYPCPTLPRRFSTAWSALAALIVAAVIVGCASLPANTGRVASQSFQSPGQTALGQLTAQRRVQAGARSDSAFSLLENVDNALAARLALVDAAQKTLDLQYYAIHADASTELILQHLRDAARRGVRVRLLLDDFNAVGKDAQVLRLAFEPNVQIRLFNPLPGSRSSLVVRIFTSLKDVDRIQKRMHNKLFIADNAMAISGGRNLGDAYFGGPGGSNFVDLDTLSAGRIVRDMSASFDRYWNDELSFPMEKLVTQQELDQMRSAPVASAPDASQQGKGTAPAVPVVATNTSAVMPDVTRAAVADAKPAGYDLRSVPLVWAPSILLVDKPGKIGPDDDEADAGDTVVDGLLALMNQARQDVLIVSPYFVPGAEMMKVFAQIRAKGVRIRVLTNSLASNDAPAAHAGYARYREALIALGVELYEMRADQEGTAAGIGSGIGSAGGSKSGVSHASLHSKAAIIDSRLAVIGSMNLDLRSQRQNSEVALLIRSAAVSRLAARQIETTLAQGAYRVAVENGSLVWRAPPGAAFKDTTSEPQATARQRLLMRLIAPFAPDEML</sequence>
<evidence type="ECO:0000313" key="2">
    <source>
        <dbReference type="EMBL" id="MRD49400.1"/>
    </source>
</evidence>